<protein>
    <submittedName>
        <fullName evidence="1">Type IV pilus modification protein PilV</fullName>
    </submittedName>
</protein>
<proteinExistence type="predicted"/>
<evidence type="ECO:0000313" key="1">
    <source>
        <dbReference type="EMBL" id="MBA1271856.1"/>
    </source>
</evidence>
<name>A0ABR5YVB0_9GAMM</name>
<dbReference type="InterPro" id="IPR013362">
    <property type="entry name" value="Pilus_4_PilV"/>
</dbReference>
<reference evidence="1 2" key="1">
    <citation type="submission" date="2020-02" db="EMBL/GenBank/DDBJ databases">
        <title>Synteny-based analysis reveals conserved mechanism for high triclosan tolerance in Pseudomonas, as well as instances of horizontal transfer.</title>
        <authorList>
            <person name="Mcfarland A.G."/>
            <person name="Bertucci H.K."/>
            <person name="Litmann E."/>
            <person name="Shen J."/>
            <person name="Huttenhower C."/>
            <person name="Hartmann E.M."/>
        </authorList>
    </citation>
    <scope>NUCLEOTIDE SEQUENCE [LARGE SCALE GENOMIC DNA]</scope>
    <source>
        <strain evidence="1 2">115A1</strain>
    </source>
</reference>
<comment type="caution">
    <text evidence="1">The sequence shown here is derived from an EMBL/GenBank/DDBJ whole genome shotgun (WGS) entry which is preliminary data.</text>
</comment>
<dbReference type="Proteomes" id="UP000786387">
    <property type="component" value="Unassembled WGS sequence"/>
</dbReference>
<accession>A0ABR5YVB0</accession>
<sequence length="162" mass="17204">MIEVLITLLLVCIGVLGMVALQGKTIAYTQDSVQRNVAATLANDLIELMRAKPDGLPASSGFYKARTAAFPTTPAACTPLPDEQSAQLACWAERAKAALPGASELLQSEFYVCRSLSSGNCTGNGSAVEIQLAWRVKAGECMDASATDGDTTICRYRLRSQL</sequence>
<keyword evidence="2" id="KW-1185">Reference proteome</keyword>
<evidence type="ECO:0000313" key="2">
    <source>
        <dbReference type="Proteomes" id="UP000786387"/>
    </source>
</evidence>
<gene>
    <name evidence="1" type="primary">pilV</name>
    <name evidence="1" type="ORF">G7026_00670</name>
</gene>
<dbReference type="NCBIfam" id="TIGR02523">
    <property type="entry name" value="type_IV_pilV"/>
    <property type="match status" value="1"/>
</dbReference>
<dbReference type="EMBL" id="JAAMRF010000001">
    <property type="protein sequence ID" value="MBA1271856.1"/>
    <property type="molecule type" value="Genomic_DNA"/>
</dbReference>
<organism evidence="1 2">
    <name type="scientific">Stutzerimonas azotifigens</name>
    <dbReference type="NCBI Taxonomy" id="291995"/>
    <lineage>
        <taxon>Bacteria</taxon>
        <taxon>Pseudomonadati</taxon>
        <taxon>Pseudomonadota</taxon>
        <taxon>Gammaproteobacteria</taxon>
        <taxon>Pseudomonadales</taxon>
        <taxon>Pseudomonadaceae</taxon>
        <taxon>Stutzerimonas</taxon>
    </lineage>
</organism>